<comment type="caution">
    <text evidence="1">The sequence shown here is derived from an EMBL/GenBank/DDBJ whole genome shotgun (WGS) entry which is preliminary data.</text>
</comment>
<keyword evidence="2" id="KW-1185">Reference proteome</keyword>
<dbReference type="EMBL" id="JARJLG010000073">
    <property type="protein sequence ID" value="KAJ7752789.1"/>
    <property type="molecule type" value="Genomic_DNA"/>
</dbReference>
<proteinExistence type="predicted"/>
<accession>A0AAD7IXT5</accession>
<sequence>MVKAKVHKGMHSLPQLEIRKHFPVAFGPADTALTRLRAPTTEDRPRSVKTTFATCLSHHGSTSSVLTIPGHTFTVTTAASRTMQRYDFAPDLSAEERRRGSSRTERIAFDRKFTWNTASVCVSGVISYTTREIPALRRRMLSVGTSAEAKDSEEDGRARSSSKIRMAGLVWSTRTGSVQRSSPAQTRIRQQGQGKQEYKKDEGGCGGYEFALLWETFCARRWGGRPHVAETDASYVSLLLSENYTPWTPVKYYLFISAPPLLCCSNELWLSMLQICQKPPQLPLLAPHHLVTARL</sequence>
<evidence type="ECO:0000313" key="1">
    <source>
        <dbReference type="EMBL" id="KAJ7752789.1"/>
    </source>
</evidence>
<name>A0AAD7IXT5_9AGAR</name>
<gene>
    <name evidence="1" type="ORF">DFH07DRAFT_941401</name>
</gene>
<reference evidence="1" key="1">
    <citation type="submission" date="2023-03" db="EMBL/GenBank/DDBJ databases">
        <title>Massive genome expansion in bonnet fungi (Mycena s.s.) driven by repeated elements and novel gene families across ecological guilds.</title>
        <authorList>
            <consortium name="Lawrence Berkeley National Laboratory"/>
            <person name="Harder C.B."/>
            <person name="Miyauchi S."/>
            <person name="Viragh M."/>
            <person name="Kuo A."/>
            <person name="Thoen E."/>
            <person name="Andreopoulos B."/>
            <person name="Lu D."/>
            <person name="Skrede I."/>
            <person name="Drula E."/>
            <person name="Henrissat B."/>
            <person name="Morin E."/>
            <person name="Kohler A."/>
            <person name="Barry K."/>
            <person name="LaButti K."/>
            <person name="Morin E."/>
            <person name="Salamov A."/>
            <person name="Lipzen A."/>
            <person name="Mereny Z."/>
            <person name="Hegedus B."/>
            <person name="Baldrian P."/>
            <person name="Stursova M."/>
            <person name="Weitz H."/>
            <person name="Taylor A."/>
            <person name="Grigoriev I.V."/>
            <person name="Nagy L.G."/>
            <person name="Martin F."/>
            <person name="Kauserud H."/>
        </authorList>
    </citation>
    <scope>NUCLEOTIDE SEQUENCE</scope>
    <source>
        <strain evidence="1">CBHHK188m</strain>
    </source>
</reference>
<organism evidence="1 2">
    <name type="scientific">Mycena maculata</name>
    <dbReference type="NCBI Taxonomy" id="230809"/>
    <lineage>
        <taxon>Eukaryota</taxon>
        <taxon>Fungi</taxon>
        <taxon>Dikarya</taxon>
        <taxon>Basidiomycota</taxon>
        <taxon>Agaricomycotina</taxon>
        <taxon>Agaricomycetes</taxon>
        <taxon>Agaricomycetidae</taxon>
        <taxon>Agaricales</taxon>
        <taxon>Marasmiineae</taxon>
        <taxon>Mycenaceae</taxon>
        <taxon>Mycena</taxon>
    </lineage>
</organism>
<dbReference type="AlphaFoldDB" id="A0AAD7IXT5"/>
<dbReference type="Proteomes" id="UP001215280">
    <property type="component" value="Unassembled WGS sequence"/>
</dbReference>
<evidence type="ECO:0000313" key="2">
    <source>
        <dbReference type="Proteomes" id="UP001215280"/>
    </source>
</evidence>
<protein>
    <submittedName>
        <fullName evidence="1">Uncharacterized protein</fullName>
    </submittedName>
</protein>